<dbReference type="EMBL" id="BT142290">
    <property type="protein sequence ID" value="AFK42084.1"/>
    <property type="molecule type" value="mRNA"/>
</dbReference>
<reference evidence="1" key="1">
    <citation type="submission" date="2012-05" db="EMBL/GenBank/DDBJ databases">
        <authorList>
            <person name="Krishnakumar V."/>
            <person name="Cheung F."/>
            <person name="Xiao Y."/>
            <person name="Chan A."/>
            <person name="Moskal W.A."/>
            <person name="Town C.D."/>
        </authorList>
    </citation>
    <scope>NUCLEOTIDE SEQUENCE</scope>
</reference>
<proteinExistence type="evidence at transcript level"/>
<accession>I3SP92</accession>
<sequence>MILSRYVLPFSTSIAYVCFSEQGKSGPGFPLIVCASDIFGGNPIWFPWFTISSTSLCHHSPSTISNSLAGCGKGKGVPGLGMITIAP</sequence>
<name>I3SP92_MEDTR</name>
<organism evidence="1">
    <name type="scientific">Medicago truncatula</name>
    <name type="common">Barrel medic</name>
    <name type="synonym">Medicago tribuloides</name>
    <dbReference type="NCBI Taxonomy" id="3880"/>
    <lineage>
        <taxon>Eukaryota</taxon>
        <taxon>Viridiplantae</taxon>
        <taxon>Streptophyta</taxon>
        <taxon>Embryophyta</taxon>
        <taxon>Tracheophyta</taxon>
        <taxon>Spermatophyta</taxon>
        <taxon>Magnoliopsida</taxon>
        <taxon>eudicotyledons</taxon>
        <taxon>Gunneridae</taxon>
        <taxon>Pentapetalae</taxon>
        <taxon>rosids</taxon>
        <taxon>fabids</taxon>
        <taxon>Fabales</taxon>
        <taxon>Fabaceae</taxon>
        <taxon>Papilionoideae</taxon>
        <taxon>50 kb inversion clade</taxon>
        <taxon>NPAAA clade</taxon>
        <taxon>Hologalegina</taxon>
        <taxon>IRL clade</taxon>
        <taxon>Trifolieae</taxon>
        <taxon>Medicago</taxon>
    </lineage>
</organism>
<dbReference type="AlphaFoldDB" id="I3SP92"/>
<evidence type="ECO:0000313" key="1">
    <source>
        <dbReference type="EMBL" id="AFK42084.1"/>
    </source>
</evidence>
<protein>
    <submittedName>
        <fullName evidence="1">Uncharacterized protein</fullName>
    </submittedName>
</protein>